<keyword evidence="2" id="KW-1185">Reference proteome</keyword>
<gene>
    <name evidence="1" type="ORF">K0U00_46270</name>
</gene>
<dbReference type="EMBL" id="JAHZIK010002996">
    <property type="protein sequence ID" value="MBW7461487.1"/>
    <property type="molecule type" value="Genomic_DNA"/>
</dbReference>
<dbReference type="InterPro" id="IPR036237">
    <property type="entry name" value="Xyl_isomerase-like_sf"/>
</dbReference>
<dbReference type="SUPFAM" id="SSF51658">
    <property type="entry name" value="Xylose isomerase-like"/>
    <property type="match status" value="1"/>
</dbReference>
<name>A0ABS7CKY5_9BACL</name>
<reference evidence="1 2" key="1">
    <citation type="submission" date="2021-07" db="EMBL/GenBank/DDBJ databases">
        <title>Paenibacillus radiodurans sp. nov., isolated from the southeastern edge of Tengger Desert.</title>
        <authorList>
            <person name="Zhang G."/>
        </authorList>
    </citation>
    <scope>NUCLEOTIDE SEQUENCE [LARGE SCALE GENOMIC DNA]</scope>
    <source>
        <strain evidence="1 2">CCM 7311</strain>
    </source>
</reference>
<evidence type="ECO:0000313" key="2">
    <source>
        <dbReference type="Proteomes" id="UP001519887"/>
    </source>
</evidence>
<protein>
    <recommendedName>
        <fullName evidence="3">Sugar phosphate isomerase/epimerase</fullName>
    </recommendedName>
</protein>
<evidence type="ECO:0008006" key="3">
    <source>
        <dbReference type="Google" id="ProtNLM"/>
    </source>
</evidence>
<comment type="caution">
    <text evidence="1">The sequence shown here is derived from an EMBL/GenBank/DDBJ whole genome shotgun (WGS) entry which is preliminary data.</text>
</comment>
<evidence type="ECO:0000313" key="1">
    <source>
        <dbReference type="EMBL" id="MBW7461487.1"/>
    </source>
</evidence>
<dbReference type="Proteomes" id="UP001519887">
    <property type="component" value="Unassembled WGS sequence"/>
</dbReference>
<proteinExistence type="predicted"/>
<dbReference type="Gene3D" id="3.20.20.150">
    <property type="entry name" value="Divalent-metal-dependent TIM barrel enzymes"/>
    <property type="match status" value="1"/>
</dbReference>
<accession>A0ABS7CKY5</accession>
<feature type="non-terminal residue" evidence="1">
    <location>
        <position position="67"/>
    </location>
</feature>
<sequence>MPVQFGCQTYTWQMSYDRYKNSFAEILDTIQKSGFSGVEAEVCMLGSFYEDPGLLQEALGNRGLKLA</sequence>
<organism evidence="1 2">
    <name type="scientific">Paenibacillus sepulcri</name>
    <dbReference type="NCBI Taxonomy" id="359917"/>
    <lineage>
        <taxon>Bacteria</taxon>
        <taxon>Bacillati</taxon>
        <taxon>Bacillota</taxon>
        <taxon>Bacilli</taxon>
        <taxon>Bacillales</taxon>
        <taxon>Paenibacillaceae</taxon>
        <taxon>Paenibacillus</taxon>
    </lineage>
</organism>